<evidence type="ECO:0000313" key="3">
    <source>
        <dbReference type="Proteomes" id="UP000248729"/>
    </source>
</evidence>
<dbReference type="EMBL" id="QLTR01000012">
    <property type="protein sequence ID" value="RAS63436.1"/>
    <property type="molecule type" value="Genomic_DNA"/>
</dbReference>
<accession>A0A329EFR0</accession>
<dbReference type="AlphaFoldDB" id="A0A329EFR0"/>
<proteinExistence type="predicted"/>
<reference evidence="2 3" key="1">
    <citation type="submission" date="2018-06" db="EMBL/GenBank/DDBJ databases">
        <title>Freshwater and sediment microbial communities from various areas in North America, analyzing microbe dynamics in response to fracking.</title>
        <authorList>
            <person name="Lamendella R."/>
        </authorList>
    </citation>
    <scope>NUCLEOTIDE SEQUENCE [LARGE SCALE GENOMIC DNA]</scope>
    <source>
        <strain evidence="2 3">99A</strain>
    </source>
</reference>
<keyword evidence="1" id="KW-0233">DNA recombination</keyword>
<sequence length="1123" mass="127957">MIVVERSNASFMDMSNGYMSNNPVTYNASNDEIVLLTSISLDKLLQDIDESYGEDLLKVAHTQVTFLHPCYLNLRSLGATSVAQLVQFAVDLIEESNTESTKLSPDLRSIKPLIIKGKISSELSDFKKRYLYGLLTTLKPRFSFKNQEFDFGDEASIDHCIVKHYLTSNQIAPTFVKHLYKLVSFFQQFLLYCVVEKIIAVPAYSTVTYLGNNAYAHIKSLKPQLDLFSELNFASDAFERKSMEKTQRAVMQLYAASTIESVADIPYDALIDINKRRYSDKNYNTSTGSFTKHLANLVKTLERNNYFPNGQVKFDETKAMVRTAKLVAENENNRDNASLNFAKGKINEALRISMSSVLQNYTGTNVTRVALFVDYLIYLEKKMHGVHFLSEMTHLHFYDHTNQLGVKSLKDFIAKKRPTTSQSTLKLTWSTIRQFYIEVLSDEDVIRNTISNRNMPSGDTIYPTDKDKSGVTTRHAMPTYIHEMCIEILTRNNYEFARSAMPQKVVKKQFNYKTKKDDELVFHPNIAHALHLLLIVPLRTHQAVWLDEGLLDEKVFDFATQTFIVNKHPLQRQAYSIRYSDNRTHAERFPCQGVVQQDATVIGEIGLHINTSKTKLITLQKKGETGYQIPWVLNSGIAHLDEVLKIFQRQKEFNDKYSPPDLIPVNTMDRHRKTYTVETYNKLPLGTPLFRDLTNNTVSAFNPNKTNIYLPIRTDLVRQLFYKLLDAVDEEYKARYQTANSMIKDAEGELIYDLHGLRVFGITDLLSKGVDPSIVKTLVGHATEIMTIYYKKLSNQQFRQILADAKRNAGQAPKDIRSYIEGKYGAEVIALFDLIPEWSGFTEARPNFAQGGRNTRMKGGICSQFDCSDGGIEINIIKNKEVSKIGALKGGAMSCGNCRYWRSSSVLLSDQIYFINFLGEEINELTQQRTKLVVKAKELLNDDAIEEDAKLLAHENLMKKSDNLAETSLYKIMEFKNRKKMLEACIDKLKNSVGTLPALKNDFEMPTEMTEFDKCFEMLTQALSIGVDSSETIHLKKAEKFINKLYNVAGTRNPFLYEVDDDTKQLAIVSKLFDTKQMLGDVNDELFDNPTLIFNTYGKQALKNLAVMLSSELLPALEEQQNA</sequence>
<organism evidence="2 3">
    <name type="scientific">Vibrio diazotrophicus</name>
    <dbReference type="NCBI Taxonomy" id="685"/>
    <lineage>
        <taxon>Bacteria</taxon>
        <taxon>Pseudomonadati</taxon>
        <taxon>Pseudomonadota</taxon>
        <taxon>Gammaproteobacteria</taxon>
        <taxon>Vibrionales</taxon>
        <taxon>Vibrionaceae</taxon>
        <taxon>Vibrio</taxon>
    </lineage>
</organism>
<dbReference type="Pfam" id="PF13009">
    <property type="entry name" value="Integrase_2"/>
    <property type="match status" value="1"/>
</dbReference>
<dbReference type="GO" id="GO:0003677">
    <property type="term" value="F:DNA binding"/>
    <property type="evidence" value="ECO:0007669"/>
    <property type="project" value="InterPro"/>
</dbReference>
<comment type="caution">
    <text evidence="2">The sequence shown here is derived from an EMBL/GenBank/DDBJ whole genome shotgun (WGS) entry which is preliminary data.</text>
</comment>
<gene>
    <name evidence="2" type="ORF">DET48_112118</name>
</gene>
<dbReference type="InterPro" id="IPR024965">
    <property type="entry name" value="Putative_integrase"/>
</dbReference>
<evidence type="ECO:0000256" key="1">
    <source>
        <dbReference type="ARBA" id="ARBA00023172"/>
    </source>
</evidence>
<dbReference type="InterPro" id="IPR013762">
    <property type="entry name" value="Integrase-like_cat_sf"/>
</dbReference>
<dbReference type="GO" id="GO:0006310">
    <property type="term" value="P:DNA recombination"/>
    <property type="evidence" value="ECO:0007669"/>
    <property type="project" value="UniProtKB-KW"/>
</dbReference>
<name>A0A329EFR0_VIBDI</name>
<dbReference type="Gene3D" id="1.10.443.10">
    <property type="entry name" value="Intergrase catalytic core"/>
    <property type="match status" value="1"/>
</dbReference>
<dbReference type="RefSeq" id="WP_112403985.1">
    <property type="nucleotide sequence ID" value="NZ_QLTR01000012.1"/>
</dbReference>
<dbReference type="GO" id="GO:0015074">
    <property type="term" value="P:DNA integration"/>
    <property type="evidence" value="ECO:0007669"/>
    <property type="project" value="InterPro"/>
</dbReference>
<evidence type="ECO:0000313" key="2">
    <source>
        <dbReference type="EMBL" id="RAS63436.1"/>
    </source>
</evidence>
<protein>
    <submittedName>
        <fullName evidence="2">Putative integrase</fullName>
    </submittedName>
</protein>
<dbReference type="InterPro" id="IPR011010">
    <property type="entry name" value="DNA_brk_join_enz"/>
</dbReference>
<dbReference type="Proteomes" id="UP000248729">
    <property type="component" value="Unassembled WGS sequence"/>
</dbReference>
<dbReference type="SUPFAM" id="SSF56349">
    <property type="entry name" value="DNA breaking-rejoining enzymes"/>
    <property type="match status" value="1"/>
</dbReference>